<dbReference type="EMBL" id="CP076361">
    <property type="protein sequence ID" value="QWK89217.1"/>
    <property type="molecule type" value="Genomic_DNA"/>
</dbReference>
<evidence type="ECO:0000259" key="3">
    <source>
        <dbReference type="Pfam" id="PF01464"/>
    </source>
</evidence>
<comment type="similarity">
    <text evidence="1">Belongs to the virb1 family.</text>
</comment>
<reference evidence="4" key="1">
    <citation type="submission" date="2021-06" db="EMBL/GenBank/DDBJ databases">
        <title>Direct submission.</title>
        <authorList>
            <person name="Lee C.-S."/>
            <person name="Jin L."/>
        </authorList>
    </citation>
    <scope>NUCLEOTIDE SEQUENCE</scope>
    <source>
        <strain evidence="4">Con5</strain>
    </source>
</reference>
<sequence>MPLHAVHLIFFALLLICGPAIARTTDAALCDQAAERAALAEGVPIEILRALTRTETGRAGPGGRLEPWPWAVNQGGEGYWFPNAAEAAAFVTSQISLGVSNLDIGCFQLNHHWHSAAFPSLDSMFDPDRNAQYAAAYLAQKYQITGDWLLAAGAYHSGSEGPATRYMARFDEILSGLAPFQIARLDHAPPTGSAPRQNSFPLLMAGEGAALRGSIVPQFTGRAALFAAVP</sequence>
<organism evidence="4 5">
    <name type="scientific">Gemmobacter fulvus</name>
    <dbReference type="NCBI Taxonomy" id="2840474"/>
    <lineage>
        <taxon>Bacteria</taxon>
        <taxon>Pseudomonadati</taxon>
        <taxon>Pseudomonadota</taxon>
        <taxon>Alphaproteobacteria</taxon>
        <taxon>Rhodobacterales</taxon>
        <taxon>Paracoccaceae</taxon>
        <taxon>Gemmobacter</taxon>
    </lineage>
</organism>
<accession>A0A975P4I5</accession>
<feature type="signal peptide" evidence="2">
    <location>
        <begin position="1"/>
        <end position="22"/>
    </location>
</feature>
<feature type="domain" description="Transglycosylase SLT" evidence="3">
    <location>
        <begin position="100"/>
        <end position="159"/>
    </location>
</feature>
<dbReference type="KEGG" id="gfu:KM031_10060"/>
<dbReference type="Proteomes" id="UP000679352">
    <property type="component" value="Chromosome"/>
</dbReference>
<gene>
    <name evidence="4" type="ORF">KM031_10060</name>
</gene>
<dbReference type="SUPFAM" id="SSF53955">
    <property type="entry name" value="Lysozyme-like"/>
    <property type="match status" value="1"/>
</dbReference>
<dbReference type="Gene3D" id="1.10.530.10">
    <property type="match status" value="1"/>
</dbReference>
<evidence type="ECO:0000313" key="5">
    <source>
        <dbReference type="Proteomes" id="UP000679352"/>
    </source>
</evidence>
<feature type="chain" id="PRO_5036779314" evidence="2">
    <location>
        <begin position="23"/>
        <end position="230"/>
    </location>
</feature>
<dbReference type="RefSeq" id="WP_215505769.1">
    <property type="nucleotide sequence ID" value="NZ_CP076361.1"/>
</dbReference>
<evidence type="ECO:0000256" key="2">
    <source>
        <dbReference type="SAM" id="SignalP"/>
    </source>
</evidence>
<dbReference type="InterPro" id="IPR023346">
    <property type="entry name" value="Lysozyme-like_dom_sf"/>
</dbReference>
<dbReference type="Pfam" id="PF01464">
    <property type="entry name" value="SLT"/>
    <property type="match status" value="1"/>
</dbReference>
<name>A0A975P4I5_9RHOB</name>
<proteinExistence type="inferred from homology"/>
<evidence type="ECO:0000256" key="1">
    <source>
        <dbReference type="ARBA" id="ARBA00009387"/>
    </source>
</evidence>
<dbReference type="AlphaFoldDB" id="A0A975P4I5"/>
<protein>
    <submittedName>
        <fullName evidence="4">Transglycosylase SLT domain-containing protein</fullName>
    </submittedName>
</protein>
<keyword evidence="2" id="KW-0732">Signal</keyword>
<keyword evidence="5" id="KW-1185">Reference proteome</keyword>
<dbReference type="InterPro" id="IPR008258">
    <property type="entry name" value="Transglycosylase_SLT_dom_1"/>
</dbReference>
<evidence type="ECO:0000313" key="4">
    <source>
        <dbReference type="EMBL" id="QWK89217.1"/>
    </source>
</evidence>